<evidence type="ECO:0000313" key="6">
    <source>
        <dbReference type="EMBL" id="GHH38797.1"/>
    </source>
</evidence>
<comment type="similarity">
    <text evidence="1">Belongs to the LysR transcriptional regulatory family.</text>
</comment>
<dbReference type="SUPFAM" id="SSF53850">
    <property type="entry name" value="Periplasmic binding protein-like II"/>
    <property type="match status" value="1"/>
</dbReference>
<accession>A0ABQ3MER6</accession>
<dbReference type="EMBL" id="BNAR01000004">
    <property type="protein sequence ID" value="GHH38797.1"/>
    <property type="molecule type" value="Genomic_DNA"/>
</dbReference>
<evidence type="ECO:0000256" key="1">
    <source>
        <dbReference type="ARBA" id="ARBA00009437"/>
    </source>
</evidence>
<dbReference type="InterPro" id="IPR000847">
    <property type="entry name" value="LysR_HTH_N"/>
</dbReference>
<dbReference type="Pfam" id="PF03466">
    <property type="entry name" value="LysR_substrate"/>
    <property type="match status" value="1"/>
</dbReference>
<evidence type="ECO:0000259" key="5">
    <source>
        <dbReference type="PROSITE" id="PS50931"/>
    </source>
</evidence>
<dbReference type="Proteomes" id="UP000605568">
    <property type="component" value="Unassembled WGS sequence"/>
</dbReference>
<dbReference type="PROSITE" id="PS50931">
    <property type="entry name" value="HTH_LYSR"/>
    <property type="match status" value="1"/>
</dbReference>
<dbReference type="InterPro" id="IPR036388">
    <property type="entry name" value="WH-like_DNA-bd_sf"/>
</dbReference>
<gene>
    <name evidence="6" type="ORF">GCM10017774_29300</name>
</gene>
<dbReference type="CDD" id="cd08414">
    <property type="entry name" value="PBP2_LTTR_aromatics_like"/>
    <property type="match status" value="1"/>
</dbReference>
<dbReference type="InterPro" id="IPR005119">
    <property type="entry name" value="LysR_subst-bd"/>
</dbReference>
<dbReference type="SUPFAM" id="SSF46785">
    <property type="entry name" value="Winged helix' DNA-binding domain"/>
    <property type="match status" value="1"/>
</dbReference>
<keyword evidence="2" id="KW-0805">Transcription regulation</keyword>
<name>A0ABQ3MER6_9PSEU</name>
<organism evidence="6 7">
    <name type="scientific">Lentzea cavernae</name>
    <dbReference type="NCBI Taxonomy" id="2020703"/>
    <lineage>
        <taxon>Bacteria</taxon>
        <taxon>Bacillati</taxon>
        <taxon>Actinomycetota</taxon>
        <taxon>Actinomycetes</taxon>
        <taxon>Pseudonocardiales</taxon>
        <taxon>Pseudonocardiaceae</taxon>
        <taxon>Lentzea</taxon>
    </lineage>
</organism>
<evidence type="ECO:0000256" key="4">
    <source>
        <dbReference type="ARBA" id="ARBA00023163"/>
    </source>
</evidence>
<keyword evidence="7" id="KW-1185">Reference proteome</keyword>
<comment type="caution">
    <text evidence="6">The sequence shown here is derived from an EMBL/GenBank/DDBJ whole genome shotgun (WGS) entry which is preliminary data.</text>
</comment>
<sequence>MAEELHFGRAAARLYIAQPSLSHQIRKLEEALGTPLFVRSSRSVQLTAAGRTLAREAPEALAALERAVQRTRLSGAGITATIRLGYTPVTGLGTLTALLDALREDHPDFVVDARELFSAEIPERLRAGELDVGLALSPPPLDGVKSELLREEPVTAVLSARHRLAGAARIPVKALREETLLLFARRLAPAYYDTIIAACQEAGFSPTICAFDEPPVSATLARLSSGREVSLAPASFAEHAAKTSPGTVVREVVDPSIPAELSVLWPANDPSPAIAHVVDTARRCAERNEWLRHPVA</sequence>
<keyword evidence="3" id="KW-0238">DNA-binding</keyword>
<keyword evidence="4" id="KW-0804">Transcription</keyword>
<dbReference type="PANTHER" id="PTHR30346">
    <property type="entry name" value="TRANSCRIPTIONAL DUAL REGULATOR HCAR-RELATED"/>
    <property type="match status" value="1"/>
</dbReference>
<evidence type="ECO:0000256" key="2">
    <source>
        <dbReference type="ARBA" id="ARBA00023015"/>
    </source>
</evidence>
<dbReference type="Gene3D" id="3.40.190.10">
    <property type="entry name" value="Periplasmic binding protein-like II"/>
    <property type="match status" value="2"/>
</dbReference>
<proteinExistence type="inferred from homology"/>
<dbReference type="PANTHER" id="PTHR30346:SF0">
    <property type="entry name" value="HCA OPERON TRANSCRIPTIONAL ACTIVATOR HCAR"/>
    <property type="match status" value="1"/>
</dbReference>
<evidence type="ECO:0000313" key="7">
    <source>
        <dbReference type="Proteomes" id="UP000605568"/>
    </source>
</evidence>
<evidence type="ECO:0000256" key="3">
    <source>
        <dbReference type="ARBA" id="ARBA00023125"/>
    </source>
</evidence>
<dbReference type="InterPro" id="IPR036390">
    <property type="entry name" value="WH_DNA-bd_sf"/>
</dbReference>
<feature type="domain" description="HTH lysR-type" evidence="5">
    <location>
        <begin position="1"/>
        <end position="47"/>
    </location>
</feature>
<dbReference type="RefSeq" id="WP_191298467.1">
    <property type="nucleotide sequence ID" value="NZ_BNAR01000004.1"/>
</dbReference>
<dbReference type="Gene3D" id="1.10.10.10">
    <property type="entry name" value="Winged helix-like DNA-binding domain superfamily/Winged helix DNA-binding domain"/>
    <property type="match status" value="1"/>
</dbReference>
<protein>
    <submittedName>
        <fullName evidence="6">Transcriptional regulator</fullName>
    </submittedName>
</protein>
<reference evidence="7" key="1">
    <citation type="journal article" date="2019" name="Int. J. Syst. Evol. Microbiol.">
        <title>The Global Catalogue of Microorganisms (GCM) 10K type strain sequencing project: providing services to taxonomists for standard genome sequencing and annotation.</title>
        <authorList>
            <consortium name="The Broad Institute Genomics Platform"/>
            <consortium name="The Broad Institute Genome Sequencing Center for Infectious Disease"/>
            <person name="Wu L."/>
            <person name="Ma J."/>
        </authorList>
    </citation>
    <scope>NUCLEOTIDE SEQUENCE [LARGE SCALE GENOMIC DNA]</scope>
    <source>
        <strain evidence="7">CGMCC 4.7367</strain>
    </source>
</reference>
<dbReference type="Pfam" id="PF00126">
    <property type="entry name" value="HTH_1"/>
    <property type="match status" value="1"/>
</dbReference>
<dbReference type="PRINTS" id="PR00039">
    <property type="entry name" value="HTHLYSR"/>
</dbReference>